<gene>
    <name evidence="2" type="ORF">MtrunA17_Chr5g0417921</name>
</gene>
<proteinExistence type="predicted"/>
<dbReference type="EMBL" id="PSQE01000005">
    <property type="protein sequence ID" value="RHN55452.1"/>
    <property type="molecule type" value="Genomic_DNA"/>
</dbReference>
<evidence type="ECO:0000256" key="1">
    <source>
        <dbReference type="SAM" id="Phobius"/>
    </source>
</evidence>
<evidence type="ECO:0000313" key="2">
    <source>
        <dbReference type="EMBL" id="RHN55452.1"/>
    </source>
</evidence>
<dbReference type="AlphaFoldDB" id="A0A396HQ35"/>
<name>A0A396HQ35_MEDTR</name>
<evidence type="ECO:0008006" key="3">
    <source>
        <dbReference type="Google" id="ProtNLM"/>
    </source>
</evidence>
<protein>
    <recommendedName>
        <fullName evidence="3">Transmembrane protein</fullName>
    </recommendedName>
</protein>
<dbReference type="Proteomes" id="UP000265566">
    <property type="component" value="Chromosome 5"/>
</dbReference>
<reference evidence="2" key="1">
    <citation type="journal article" date="2018" name="Nat. Plants">
        <title>Whole-genome landscape of Medicago truncatula symbiotic genes.</title>
        <authorList>
            <person name="Pecrix Y."/>
            <person name="Gamas P."/>
            <person name="Carrere S."/>
        </authorList>
    </citation>
    <scope>NUCLEOTIDE SEQUENCE</scope>
    <source>
        <tissue evidence="2">Leaves</tissue>
    </source>
</reference>
<keyword evidence="1" id="KW-1133">Transmembrane helix</keyword>
<sequence length="46" mass="4982">MTELASSILPTSPGWMSSIICSAGFSLGLTGGCEFFLSYQLSRRDY</sequence>
<organism evidence="2">
    <name type="scientific">Medicago truncatula</name>
    <name type="common">Barrel medic</name>
    <name type="synonym">Medicago tribuloides</name>
    <dbReference type="NCBI Taxonomy" id="3880"/>
    <lineage>
        <taxon>Eukaryota</taxon>
        <taxon>Viridiplantae</taxon>
        <taxon>Streptophyta</taxon>
        <taxon>Embryophyta</taxon>
        <taxon>Tracheophyta</taxon>
        <taxon>Spermatophyta</taxon>
        <taxon>Magnoliopsida</taxon>
        <taxon>eudicotyledons</taxon>
        <taxon>Gunneridae</taxon>
        <taxon>Pentapetalae</taxon>
        <taxon>rosids</taxon>
        <taxon>fabids</taxon>
        <taxon>Fabales</taxon>
        <taxon>Fabaceae</taxon>
        <taxon>Papilionoideae</taxon>
        <taxon>50 kb inversion clade</taxon>
        <taxon>NPAAA clade</taxon>
        <taxon>Hologalegina</taxon>
        <taxon>IRL clade</taxon>
        <taxon>Trifolieae</taxon>
        <taxon>Medicago</taxon>
    </lineage>
</organism>
<keyword evidence="1" id="KW-0812">Transmembrane</keyword>
<keyword evidence="1" id="KW-0472">Membrane</keyword>
<accession>A0A396HQ35</accession>
<dbReference type="Gramene" id="rna30633">
    <property type="protein sequence ID" value="RHN55452.1"/>
    <property type="gene ID" value="gene30633"/>
</dbReference>
<feature type="transmembrane region" description="Helical" evidence="1">
    <location>
        <begin position="15"/>
        <end position="37"/>
    </location>
</feature>
<comment type="caution">
    <text evidence="2">The sequence shown here is derived from an EMBL/GenBank/DDBJ whole genome shotgun (WGS) entry which is preliminary data.</text>
</comment>